<protein>
    <submittedName>
        <fullName evidence="8">Radical SAM protein</fullName>
    </submittedName>
</protein>
<organism evidence="8">
    <name type="scientific">Thermodesulforhabdus norvegica</name>
    <dbReference type="NCBI Taxonomy" id="39841"/>
    <lineage>
        <taxon>Bacteria</taxon>
        <taxon>Pseudomonadati</taxon>
        <taxon>Thermodesulfobacteriota</taxon>
        <taxon>Syntrophobacteria</taxon>
        <taxon>Syntrophobacterales</taxon>
        <taxon>Thermodesulforhabdaceae</taxon>
        <taxon>Thermodesulforhabdus</taxon>
    </lineage>
</organism>
<dbReference type="InterPro" id="IPR034391">
    <property type="entry name" value="AdoMet-like_SPASM_containing"/>
</dbReference>
<dbReference type="SFLD" id="SFLDG01067">
    <property type="entry name" value="SPASM/twitch_domain_containing"/>
    <property type="match status" value="1"/>
</dbReference>
<keyword evidence="6" id="KW-0411">Iron-sulfur</keyword>
<proteinExistence type="predicted"/>
<evidence type="ECO:0000256" key="3">
    <source>
        <dbReference type="ARBA" id="ARBA00022691"/>
    </source>
</evidence>
<keyword evidence="3" id="KW-0949">S-adenosyl-L-methionine</keyword>
<name>A0A7C0WRA6_9BACT</name>
<dbReference type="GO" id="GO:0046872">
    <property type="term" value="F:metal ion binding"/>
    <property type="evidence" value="ECO:0007669"/>
    <property type="project" value="UniProtKB-KW"/>
</dbReference>
<dbReference type="SFLD" id="SFLDG01387">
    <property type="entry name" value="BtrN-like_SPASM_domain_contain"/>
    <property type="match status" value="1"/>
</dbReference>
<evidence type="ECO:0000256" key="1">
    <source>
        <dbReference type="ARBA" id="ARBA00001966"/>
    </source>
</evidence>
<dbReference type="InterPro" id="IPR023885">
    <property type="entry name" value="4Fe4S-binding_SPASM_dom"/>
</dbReference>
<dbReference type="PANTHER" id="PTHR11228">
    <property type="entry name" value="RADICAL SAM DOMAIN PROTEIN"/>
    <property type="match status" value="1"/>
</dbReference>
<dbReference type="InterPro" id="IPR058240">
    <property type="entry name" value="rSAM_sf"/>
</dbReference>
<dbReference type="InterPro" id="IPR013785">
    <property type="entry name" value="Aldolase_TIM"/>
</dbReference>
<dbReference type="SFLD" id="SFLDS00029">
    <property type="entry name" value="Radical_SAM"/>
    <property type="match status" value="1"/>
</dbReference>
<gene>
    <name evidence="8" type="ORF">ENG14_01025</name>
</gene>
<dbReference type="SFLD" id="SFLDG01386">
    <property type="entry name" value="main_SPASM_domain-containing"/>
    <property type="match status" value="1"/>
</dbReference>
<evidence type="ECO:0000313" key="8">
    <source>
        <dbReference type="EMBL" id="HDL89469.1"/>
    </source>
</evidence>
<dbReference type="Proteomes" id="UP000886355">
    <property type="component" value="Unassembled WGS sequence"/>
</dbReference>
<evidence type="ECO:0000256" key="4">
    <source>
        <dbReference type="ARBA" id="ARBA00022723"/>
    </source>
</evidence>
<dbReference type="PIRSF" id="PIRSF037420">
    <property type="entry name" value="PQQ_syn_pqqE"/>
    <property type="match status" value="1"/>
</dbReference>
<dbReference type="Pfam" id="PF04055">
    <property type="entry name" value="Radical_SAM"/>
    <property type="match status" value="1"/>
</dbReference>
<reference evidence="8" key="1">
    <citation type="journal article" date="2020" name="mSystems">
        <title>Genome- and Community-Level Interaction Insights into Carbon Utilization and Element Cycling Functions of Hydrothermarchaeota in Hydrothermal Sediment.</title>
        <authorList>
            <person name="Zhou Z."/>
            <person name="Liu Y."/>
            <person name="Xu W."/>
            <person name="Pan J."/>
            <person name="Luo Z.H."/>
            <person name="Li M."/>
        </authorList>
    </citation>
    <scope>NUCLEOTIDE SEQUENCE [LARGE SCALE GENOMIC DNA]</scope>
    <source>
        <strain evidence="8">HyVt-19</strain>
    </source>
</reference>
<dbReference type="PANTHER" id="PTHR11228:SF7">
    <property type="entry name" value="PQQA PEPTIDE CYCLASE"/>
    <property type="match status" value="1"/>
</dbReference>
<evidence type="ECO:0000256" key="2">
    <source>
        <dbReference type="ARBA" id="ARBA00022485"/>
    </source>
</evidence>
<accession>A0A7C0WRA6</accession>
<dbReference type="InterPro" id="IPR007197">
    <property type="entry name" value="rSAM"/>
</dbReference>
<dbReference type="Pfam" id="PF13186">
    <property type="entry name" value="SPASM"/>
    <property type="match status" value="1"/>
</dbReference>
<dbReference type="GO" id="GO:0003824">
    <property type="term" value="F:catalytic activity"/>
    <property type="evidence" value="ECO:0007669"/>
    <property type="project" value="InterPro"/>
</dbReference>
<dbReference type="Gene3D" id="3.20.20.70">
    <property type="entry name" value="Aldolase class I"/>
    <property type="match status" value="1"/>
</dbReference>
<feature type="domain" description="Radical SAM core" evidence="7">
    <location>
        <begin position="33"/>
        <end position="247"/>
    </location>
</feature>
<comment type="caution">
    <text evidence="8">The sequence shown here is derived from an EMBL/GenBank/DDBJ whole genome shotgun (WGS) entry which is preliminary data.</text>
</comment>
<sequence length="394" mass="44045">MVQYYNSVSSLLRYFPEALAREVTEETLFEPDPCMRTPRSVDISITGKCNLRCKTCYYADDMVARRNLPTKRWLTVMDELGSIGVMNVSLSGGEPMTRKDIYQIIERLVQNRMRFSMNSNGMLFNQENSRFMAETKRCDSIQISIDGSSPEVHDNIRGSGSFTKAVQGISFLQEAGVDVTVRVTINRQNVHDLPNIFRLLYEQLKVASVSTNEAFPRGAAQCNLKELDMTPEDRRVAEGYCIEAAKHYPSLSAMAGPLALGNQLMEIKATLSNGQAPSSDYGGYLRACGGVFNKLDILHDGAVVPCNQLPQMVLGYVGETPLKTIWQESDGLRYMRARQKIPLYHLESCHDCQYQAFCTGGCPAMAYAATGKLTSRDPRSCYRALLGEDAEYVY</sequence>
<dbReference type="InterPro" id="IPR017200">
    <property type="entry name" value="PqqE-like"/>
</dbReference>
<keyword evidence="5" id="KW-0408">Iron</keyword>
<dbReference type="PROSITE" id="PS51918">
    <property type="entry name" value="RADICAL_SAM"/>
    <property type="match status" value="1"/>
</dbReference>
<evidence type="ECO:0000256" key="5">
    <source>
        <dbReference type="ARBA" id="ARBA00023004"/>
    </source>
</evidence>
<comment type="cofactor">
    <cofactor evidence="1">
        <name>[4Fe-4S] cluster</name>
        <dbReference type="ChEBI" id="CHEBI:49883"/>
    </cofactor>
</comment>
<dbReference type="EMBL" id="DQZW01000047">
    <property type="protein sequence ID" value="HDL89469.1"/>
    <property type="molecule type" value="Genomic_DNA"/>
</dbReference>
<keyword evidence="2" id="KW-0004">4Fe-4S</keyword>
<dbReference type="NCBIfam" id="TIGR04085">
    <property type="entry name" value="rSAM_more_4Fe4S"/>
    <property type="match status" value="1"/>
</dbReference>
<keyword evidence="4" id="KW-0479">Metal-binding</keyword>
<evidence type="ECO:0000256" key="6">
    <source>
        <dbReference type="ARBA" id="ARBA00023014"/>
    </source>
</evidence>
<dbReference type="SUPFAM" id="SSF102114">
    <property type="entry name" value="Radical SAM enzymes"/>
    <property type="match status" value="1"/>
</dbReference>
<dbReference type="AlphaFoldDB" id="A0A7C0WRA6"/>
<dbReference type="InterPro" id="IPR050377">
    <property type="entry name" value="Radical_SAM_PqqE_MftC-like"/>
</dbReference>
<evidence type="ECO:0000259" key="7">
    <source>
        <dbReference type="PROSITE" id="PS51918"/>
    </source>
</evidence>
<dbReference type="CDD" id="cd01335">
    <property type="entry name" value="Radical_SAM"/>
    <property type="match status" value="1"/>
</dbReference>
<dbReference type="GO" id="GO:0051539">
    <property type="term" value="F:4 iron, 4 sulfur cluster binding"/>
    <property type="evidence" value="ECO:0007669"/>
    <property type="project" value="UniProtKB-KW"/>
</dbReference>